<sequence>MDAVTKKEHASGQKVSIRETADEFGTTILKIRKILITADVFHSEISEKVRELFSCGKTIEEIQSELKLSRASVYSYLPYVKTIYNIKEISANAQRLQIYRSRRQAVFVFQSAVNANQLTGEIIWDTVTAFAGYPFYTIKGIKFSYTVHGFEMQVDRKKKTITKATVLLFINRVQELRSAGEKITGPKKVGTFGASYLFPVFVRIGLIEPVGGQHDTRT</sequence>
<protein>
    <submittedName>
        <fullName evidence="1">Uncharacterized protein</fullName>
    </submittedName>
</protein>
<evidence type="ECO:0000313" key="1">
    <source>
        <dbReference type="EMBL" id="PWJ77207.1"/>
    </source>
</evidence>
<dbReference type="EMBL" id="QGGY01000003">
    <property type="protein sequence ID" value="PWJ77207.1"/>
    <property type="molecule type" value="Genomic_DNA"/>
</dbReference>
<evidence type="ECO:0000313" key="2">
    <source>
        <dbReference type="Proteomes" id="UP000245412"/>
    </source>
</evidence>
<reference evidence="1 2" key="1">
    <citation type="submission" date="2018-05" db="EMBL/GenBank/DDBJ databases">
        <authorList>
            <person name="Goeker M."/>
            <person name="Huntemann M."/>
            <person name="Clum A."/>
            <person name="Pillay M."/>
            <person name="Palaniappan K."/>
            <person name="Varghese N."/>
            <person name="Mikhailova N."/>
            <person name="Stamatis D."/>
            <person name="Reddy T."/>
            <person name="Daum C."/>
            <person name="Shapiro N."/>
            <person name="Ivanova N."/>
            <person name="Kyrpides N."/>
            <person name="Woyke T."/>
        </authorList>
    </citation>
    <scope>NUCLEOTIDE SEQUENCE [LARGE SCALE GENOMIC DNA]</scope>
    <source>
        <strain evidence="1 2">DSM 26524</strain>
    </source>
</reference>
<comment type="caution">
    <text evidence="1">The sequence shown here is derived from an EMBL/GenBank/DDBJ whole genome shotgun (WGS) entry which is preliminary data.</text>
</comment>
<proteinExistence type="predicted"/>
<accession>A0AB73T6H8</accession>
<dbReference type="Proteomes" id="UP000245412">
    <property type="component" value="Unassembled WGS sequence"/>
</dbReference>
<gene>
    <name evidence="1" type="ORF">C7383_10348</name>
</gene>
<dbReference type="AlphaFoldDB" id="A0AB73T6H8"/>
<organism evidence="1 2">
    <name type="scientific">Murimonas intestini</name>
    <dbReference type="NCBI Taxonomy" id="1337051"/>
    <lineage>
        <taxon>Bacteria</taxon>
        <taxon>Bacillati</taxon>
        <taxon>Bacillota</taxon>
        <taxon>Clostridia</taxon>
        <taxon>Lachnospirales</taxon>
        <taxon>Lachnospiraceae</taxon>
        <taxon>Murimonas</taxon>
    </lineage>
</organism>
<name>A0AB73T6H8_9FIRM</name>
<keyword evidence="2" id="KW-1185">Reference proteome</keyword>